<evidence type="ECO:0000256" key="1">
    <source>
        <dbReference type="SAM" id="MobiDB-lite"/>
    </source>
</evidence>
<keyword evidence="3" id="KW-1185">Reference proteome</keyword>
<protein>
    <submittedName>
        <fullName evidence="2">Uncharacterized protein</fullName>
    </submittedName>
</protein>
<proteinExistence type="predicted"/>
<feature type="compositionally biased region" description="Polar residues" evidence="1">
    <location>
        <begin position="198"/>
        <end position="207"/>
    </location>
</feature>
<name>A0AAV9Z6K7_9AGAR</name>
<dbReference type="Proteomes" id="UP001362999">
    <property type="component" value="Unassembled WGS sequence"/>
</dbReference>
<gene>
    <name evidence="2" type="ORF">R3P38DRAFT_3485498</name>
</gene>
<feature type="region of interest" description="Disordered" evidence="1">
    <location>
        <begin position="138"/>
        <end position="232"/>
    </location>
</feature>
<evidence type="ECO:0000313" key="2">
    <source>
        <dbReference type="EMBL" id="KAK6972243.1"/>
    </source>
</evidence>
<dbReference type="EMBL" id="JAWWNJ010000190">
    <property type="protein sequence ID" value="KAK6972243.1"/>
    <property type="molecule type" value="Genomic_DNA"/>
</dbReference>
<sequence>SPLAWCYTTTTTGNGELSFVVRHTHRPLVGVEPQRYLPLPLPLGSLVPSFLVGIITDMDPRSLSSPRPSHHDARQRLHFPDPKDKAACARFRLARKRRSAPSGEKQLWREMCSLWRHVNNLSSAMLEQSHHISRLMQTLTAPPPNSSPTYPEGDRGTHLTTPAARPPPEPDTVTTDVIGDNTAPPGPSQPNATAPFAHSNQTASSVPSHPHVRETELALPKLRGMFNRKKGA</sequence>
<accession>A0AAV9Z6K7</accession>
<dbReference type="AlphaFoldDB" id="A0AAV9Z6K7"/>
<evidence type="ECO:0000313" key="3">
    <source>
        <dbReference type="Proteomes" id="UP001362999"/>
    </source>
</evidence>
<organism evidence="2 3">
    <name type="scientific">Favolaschia claudopus</name>
    <dbReference type="NCBI Taxonomy" id="2862362"/>
    <lineage>
        <taxon>Eukaryota</taxon>
        <taxon>Fungi</taxon>
        <taxon>Dikarya</taxon>
        <taxon>Basidiomycota</taxon>
        <taxon>Agaricomycotina</taxon>
        <taxon>Agaricomycetes</taxon>
        <taxon>Agaricomycetidae</taxon>
        <taxon>Agaricales</taxon>
        <taxon>Marasmiineae</taxon>
        <taxon>Mycenaceae</taxon>
        <taxon>Favolaschia</taxon>
    </lineage>
</organism>
<feature type="non-terminal residue" evidence="2">
    <location>
        <position position="1"/>
    </location>
</feature>
<comment type="caution">
    <text evidence="2">The sequence shown here is derived from an EMBL/GenBank/DDBJ whole genome shotgun (WGS) entry which is preliminary data.</text>
</comment>
<reference evidence="2 3" key="1">
    <citation type="journal article" date="2024" name="J Genomics">
        <title>Draft genome sequencing and assembly of Favolaschia claudopus CIRM-BRFM 2984 isolated from oak limbs.</title>
        <authorList>
            <person name="Navarro D."/>
            <person name="Drula E."/>
            <person name="Chaduli D."/>
            <person name="Cazenave R."/>
            <person name="Ahrendt S."/>
            <person name="Wang J."/>
            <person name="Lipzen A."/>
            <person name="Daum C."/>
            <person name="Barry K."/>
            <person name="Grigoriev I.V."/>
            <person name="Favel A."/>
            <person name="Rosso M.N."/>
            <person name="Martin F."/>
        </authorList>
    </citation>
    <scope>NUCLEOTIDE SEQUENCE [LARGE SCALE GENOMIC DNA]</scope>
    <source>
        <strain evidence="2 3">CIRM-BRFM 2984</strain>
    </source>
</reference>